<dbReference type="Pfam" id="PF04612">
    <property type="entry name" value="T2SSM"/>
    <property type="match status" value="1"/>
</dbReference>
<evidence type="ECO:0000256" key="1">
    <source>
        <dbReference type="SAM" id="Phobius"/>
    </source>
</evidence>
<dbReference type="Proteomes" id="UP001595892">
    <property type="component" value="Unassembled WGS sequence"/>
</dbReference>
<protein>
    <submittedName>
        <fullName evidence="2">Type II secretion system protein GspM</fullName>
    </submittedName>
</protein>
<dbReference type="RefSeq" id="WP_377004841.1">
    <property type="nucleotide sequence ID" value="NZ_JBHSGG010000031.1"/>
</dbReference>
<dbReference type="InterPro" id="IPR007690">
    <property type="entry name" value="T2SS_GspM"/>
</dbReference>
<evidence type="ECO:0000313" key="3">
    <source>
        <dbReference type="Proteomes" id="UP001595892"/>
    </source>
</evidence>
<comment type="caution">
    <text evidence="2">The sequence shown here is derived from an EMBL/GenBank/DDBJ whole genome shotgun (WGS) entry which is preliminary data.</text>
</comment>
<keyword evidence="3" id="KW-1185">Reference proteome</keyword>
<proteinExistence type="predicted"/>
<dbReference type="EMBL" id="JBHSGG010000031">
    <property type="protein sequence ID" value="MFC4728778.1"/>
    <property type="molecule type" value="Genomic_DNA"/>
</dbReference>
<sequence length="156" mass="16369">MNARVTALRAWWDGLARRERAMVAVMLVLVAAFVAWYGVRLPLLALETRTEAARTQALAHLEDVEALAAMLDALPTPLSGDAARAAATETLAAEGVLLSGEEVAGDELVLLLPPQPSGPLAAALDGLRTRGVRVAGFALRRETQGVAGELRIGLAP</sequence>
<keyword evidence="1" id="KW-0812">Transmembrane</keyword>
<name>A0ABV9NQD6_9GAMM</name>
<feature type="transmembrane region" description="Helical" evidence="1">
    <location>
        <begin position="21"/>
        <end position="39"/>
    </location>
</feature>
<accession>A0ABV9NQD6</accession>
<organism evidence="2 3">
    <name type="scientific">Coralloluteibacterium thermophilum</name>
    <dbReference type="NCBI Taxonomy" id="2707049"/>
    <lineage>
        <taxon>Bacteria</taxon>
        <taxon>Pseudomonadati</taxon>
        <taxon>Pseudomonadota</taxon>
        <taxon>Gammaproteobacteria</taxon>
        <taxon>Lysobacterales</taxon>
        <taxon>Lysobacteraceae</taxon>
        <taxon>Coralloluteibacterium</taxon>
    </lineage>
</organism>
<gene>
    <name evidence="2" type="primary">gspM</name>
    <name evidence="2" type="ORF">ACFO3Q_11415</name>
</gene>
<reference evidence="3" key="1">
    <citation type="journal article" date="2019" name="Int. J. Syst. Evol. Microbiol.">
        <title>The Global Catalogue of Microorganisms (GCM) 10K type strain sequencing project: providing services to taxonomists for standard genome sequencing and annotation.</title>
        <authorList>
            <consortium name="The Broad Institute Genomics Platform"/>
            <consortium name="The Broad Institute Genome Sequencing Center for Infectious Disease"/>
            <person name="Wu L."/>
            <person name="Ma J."/>
        </authorList>
    </citation>
    <scope>NUCLEOTIDE SEQUENCE [LARGE SCALE GENOMIC DNA]</scope>
    <source>
        <strain evidence="3">CGMCC 1.13574</strain>
    </source>
</reference>
<keyword evidence="1" id="KW-0472">Membrane</keyword>
<keyword evidence="1" id="KW-1133">Transmembrane helix</keyword>
<evidence type="ECO:0000313" key="2">
    <source>
        <dbReference type="EMBL" id="MFC4728778.1"/>
    </source>
</evidence>